<evidence type="ECO:0000313" key="2">
    <source>
        <dbReference type="EMBL" id="MXV20277.1"/>
    </source>
</evidence>
<feature type="compositionally biased region" description="Basic and acidic residues" evidence="1">
    <location>
        <begin position="99"/>
        <end position="114"/>
    </location>
</feature>
<comment type="caution">
    <text evidence="2">The sequence shown here is derived from an EMBL/GenBank/DDBJ whole genome shotgun (WGS) entry which is preliminary data.</text>
</comment>
<keyword evidence="3" id="KW-1185">Reference proteome</keyword>
<accession>A0A6I4YMN5</accession>
<protein>
    <submittedName>
        <fullName evidence="2">Uncharacterized protein</fullName>
    </submittedName>
</protein>
<reference evidence="2 3" key="1">
    <citation type="submission" date="2019-11" db="EMBL/GenBank/DDBJ databases">
        <title>Genome sequence of Deinococcus xianganensis Y35, AI-2 producing algicidal bacterium, isolated from lake water.</title>
        <authorList>
            <person name="Li Y."/>
        </authorList>
    </citation>
    <scope>NUCLEOTIDE SEQUENCE [LARGE SCALE GENOMIC DNA]</scope>
    <source>
        <strain evidence="2 3">Y35</strain>
    </source>
</reference>
<evidence type="ECO:0000256" key="1">
    <source>
        <dbReference type="SAM" id="MobiDB-lite"/>
    </source>
</evidence>
<gene>
    <name evidence="2" type="ORF">GLX28_11590</name>
</gene>
<dbReference type="AlphaFoldDB" id="A0A6I4YMN5"/>
<feature type="region of interest" description="Disordered" evidence="1">
    <location>
        <begin position="71"/>
        <end position="114"/>
    </location>
</feature>
<dbReference type="RefSeq" id="WP_160979647.1">
    <property type="nucleotide sequence ID" value="NZ_WVHK01000040.1"/>
</dbReference>
<dbReference type="EMBL" id="WVHK01000040">
    <property type="protein sequence ID" value="MXV20277.1"/>
    <property type="molecule type" value="Genomic_DNA"/>
</dbReference>
<name>A0A6I4YMN5_9DEIO</name>
<dbReference type="Proteomes" id="UP000430519">
    <property type="component" value="Unassembled WGS sequence"/>
</dbReference>
<organism evidence="2 3">
    <name type="scientific">Deinococcus xianganensis</name>
    <dbReference type="NCBI Taxonomy" id="1507289"/>
    <lineage>
        <taxon>Bacteria</taxon>
        <taxon>Thermotogati</taxon>
        <taxon>Deinococcota</taxon>
        <taxon>Deinococci</taxon>
        <taxon>Deinococcales</taxon>
        <taxon>Deinococcaceae</taxon>
        <taxon>Deinococcus</taxon>
    </lineage>
</organism>
<evidence type="ECO:0000313" key="3">
    <source>
        <dbReference type="Proteomes" id="UP000430519"/>
    </source>
</evidence>
<sequence length="114" mass="12486">MTLTTRPCPWGCGAPLTFVPEPEGSPAHCPGCGRRASVQGDQLIRVQPSRVDRALLGMVDALRHLAGVLERHIGTPPEPPRPRAAPACTADQIRPVQARPRDRRPERSPATRRY</sequence>
<proteinExistence type="predicted"/>